<evidence type="ECO:0000313" key="4">
    <source>
        <dbReference type="Proteomes" id="UP000005237"/>
    </source>
</evidence>
<feature type="region of interest" description="Disordered" evidence="1">
    <location>
        <begin position="339"/>
        <end position="403"/>
    </location>
</feature>
<dbReference type="AlphaFoldDB" id="A0A8R1DNK7"/>
<protein>
    <submittedName>
        <fullName evidence="3">Uncharacterized protein</fullName>
    </submittedName>
</protein>
<feature type="compositionally biased region" description="Polar residues" evidence="1">
    <location>
        <begin position="385"/>
        <end position="403"/>
    </location>
</feature>
<keyword evidence="2" id="KW-0812">Transmembrane</keyword>
<keyword evidence="2" id="KW-0472">Membrane</keyword>
<accession>A0A8R1DNK7</accession>
<dbReference type="EnsemblMetazoa" id="CJA07737.1">
    <property type="protein sequence ID" value="CJA07737.1"/>
    <property type="gene ID" value="WBGene00126941"/>
</dbReference>
<organism evidence="3 4">
    <name type="scientific">Caenorhabditis japonica</name>
    <dbReference type="NCBI Taxonomy" id="281687"/>
    <lineage>
        <taxon>Eukaryota</taxon>
        <taxon>Metazoa</taxon>
        <taxon>Ecdysozoa</taxon>
        <taxon>Nematoda</taxon>
        <taxon>Chromadorea</taxon>
        <taxon>Rhabditida</taxon>
        <taxon>Rhabditina</taxon>
        <taxon>Rhabditomorpha</taxon>
        <taxon>Rhabditoidea</taxon>
        <taxon>Rhabditidae</taxon>
        <taxon>Peloderinae</taxon>
        <taxon>Caenorhabditis</taxon>
    </lineage>
</organism>
<keyword evidence="4" id="KW-1185">Reference proteome</keyword>
<sequence>MYAIKDQNATGMRLIQNQLYFKTDWNPLQKPCAALGSTRSDLRHVTVIFASLEPSSDKILNSTKLSTTANTTTAKPTVEKVKKEESFNEFRGVMESFYQCYGERGGLKVNRIKFEKVYDKDTGNFTSCRIKFMEGSWWSFSGRQIRLIISVDLAKTCGVSPVQFKIFISTGYFVQLNSTRVLSLCHPARCPNNKSFSADPTFPVIQVSAEFMLYERLERHVDLLNNTDFFKHFNFNNATENLDIYQKYTYFSSVPHLFPSVFSSILAVLLILLFFFTSLLLCCCGLFMMTLVEEDFVHRDDERNWLATQVRLEEYNQMEQDDGLSPVVDQIEVVNKNDEMSDDVSTARSRLAGSQQSLAMDSTQISETEHRPRTTSQGSRRSQSIHASETISGSTDTRAYNLD</sequence>
<evidence type="ECO:0000256" key="1">
    <source>
        <dbReference type="SAM" id="MobiDB-lite"/>
    </source>
</evidence>
<reference evidence="3" key="2">
    <citation type="submission" date="2022-06" db="UniProtKB">
        <authorList>
            <consortium name="EnsemblMetazoa"/>
        </authorList>
    </citation>
    <scope>IDENTIFICATION</scope>
    <source>
        <strain evidence="3">DF5081</strain>
    </source>
</reference>
<feature type="compositionally biased region" description="Low complexity" evidence="1">
    <location>
        <begin position="374"/>
        <end position="384"/>
    </location>
</feature>
<evidence type="ECO:0000313" key="3">
    <source>
        <dbReference type="EnsemblMetazoa" id="CJA07737.1"/>
    </source>
</evidence>
<name>A0A8R1DNK7_CAEJA</name>
<feature type="compositionally biased region" description="Polar residues" evidence="1">
    <location>
        <begin position="343"/>
        <end position="366"/>
    </location>
</feature>
<reference evidence="4" key="1">
    <citation type="submission" date="2010-08" db="EMBL/GenBank/DDBJ databases">
        <authorList>
            <consortium name="Caenorhabditis japonica Sequencing Consortium"/>
            <person name="Wilson R.K."/>
        </authorList>
    </citation>
    <scope>NUCLEOTIDE SEQUENCE [LARGE SCALE GENOMIC DNA]</scope>
    <source>
        <strain evidence="4">DF5081</strain>
    </source>
</reference>
<dbReference type="Proteomes" id="UP000005237">
    <property type="component" value="Unassembled WGS sequence"/>
</dbReference>
<feature type="transmembrane region" description="Helical" evidence="2">
    <location>
        <begin position="261"/>
        <end position="289"/>
    </location>
</feature>
<keyword evidence="2" id="KW-1133">Transmembrane helix</keyword>
<evidence type="ECO:0000256" key="2">
    <source>
        <dbReference type="SAM" id="Phobius"/>
    </source>
</evidence>
<proteinExistence type="predicted"/>